<organism evidence="1 2">
    <name type="scientific">Synechococcus lacustris str. Tous</name>
    <dbReference type="NCBI Taxonomy" id="1910958"/>
    <lineage>
        <taxon>Bacteria</taxon>
        <taxon>Bacillati</taxon>
        <taxon>Cyanobacteriota</taxon>
        <taxon>Cyanophyceae</taxon>
        <taxon>Synechococcales</taxon>
        <taxon>Synechococcaceae</taxon>
        <taxon>Synechococcus</taxon>
    </lineage>
</organism>
<protein>
    <recommendedName>
        <fullName evidence="3">Aspartyl/asparaginy/proline hydroxylase domain-containing protein</fullName>
    </recommendedName>
</protein>
<sequence>MIKYGHLDIDVRRAKLTQIKFADLHECYRQYEQLDTYYNKQNSSIWQMFDDDCPDWVWQIASRLLESLDENPGYVVSIVRIDPGNTIPNHVDAHFKVQEKYGKGKTARYLIMLEDWKSGHYYEIHNQPYIKWRKGDWTLFGSDDWHLAGNMGDEPFYSMQVTVKYD</sequence>
<evidence type="ECO:0008006" key="3">
    <source>
        <dbReference type="Google" id="ProtNLM"/>
    </source>
</evidence>
<accession>A0A2P7EB52</accession>
<name>A0A2P7EB52_9SYNE</name>
<keyword evidence="2" id="KW-1185">Reference proteome</keyword>
<dbReference type="InterPro" id="IPR011051">
    <property type="entry name" value="RmlC_Cupin_sf"/>
</dbReference>
<evidence type="ECO:0000313" key="2">
    <source>
        <dbReference type="Proteomes" id="UP000240206"/>
    </source>
</evidence>
<gene>
    <name evidence="1" type="ORF">C7K08_13070</name>
</gene>
<dbReference type="SUPFAM" id="SSF51182">
    <property type="entry name" value="RmlC-like cupins"/>
    <property type="match status" value="1"/>
</dbReference>
<dbReference type="Proteomes" id="UP000240206">
    <property type="component" value="Unassembled WGS sequence"/>
</dbReference>
<proteinExistence type="predicted"/>
<dbReference type="AlphaFoldDB" id="A0A2P7EB52"/>
<dbReference type="EMBL" id="PXVC01000123">
    <property type="protein sequence ID" value="PSI00452.1"/>
    <property type="molecule type" value="Genomic_DNA"/>
</dbReference>
<evidence type="ECO:0000313" key="1">
    <source>
        <dbReference type="EMBL" id="PSI00452.1"/>
    </source>
</evidence>
<reference evidence="2" key="1">
    <citation type="submission" date="2018-03" db="EMBL/GenBank/DDBJ databases">
        <title>Ecological and genomic features of two cosmopolitan and abundant freshwater picocyanobacteria.</title>
        <authorList>
            <person name="Cabello-Yeves P.J."/>
            <person name="Picazo A."/>
            <person name="Camacho A."/>
            <person name="Callieri C."/>
            <person name="Rosselli R."/>
            <person name="Roda-Garcia J."/>
            <person name="Coutinho F.H."/>
            <person name="Rodriguez-Valera F."/>
        </authorList>
    </citation>
    <scope>NUCLEOTIDE SEQUENCE [LARGE SCALE GENOMIC DNA]</scope>
    <source>
        <strain evidence="2">Tous</strain>
    </source>
</reference>
<comment type="caution">
    <text evidence="1">The sequence shown here is derived from an EMBL/GenBank/DDBJ whole genome shotgun (WGS) entry which is preliminary data.</text>
</comment>